<organism evidence="1 2">
    <name type="scientific">Rodentibacter caecimuris</name>
    <dbReference type="NCBI Taxonomy" id="1796644"/>
    <lineage>
        <taxon>Bacteria</taxon>
        <taxon>Pseudomonadati</taxon>
        <taxon>Pseudomonadota</taxon>
        <taxon>Gammaproteobacteria</taxon>
        <taxon>Pasteurellales</taxon>
        <taxon>Pasteurellaceae</taxon>
        <taxon>Rodentibacter</taxon>
    </lineage>
</organism>
<evidence type="ECO:0000313" key="2">
    <source>
        <dbReference type="Proteomes" id="UP000188998"/>
    </source>
</evidence>
<gene>
    <name evidence="1" type="ORF">BKG90_10530</name>
</gene>
<proteinExistence type="predicted"/>
<dbReference type="RefSeq" id="WP_059365242.1">
    <property type="nucleotide sequence ID" value="NZ_BBXJ01000001.1"/>
</dbReference>
<evidence type="ECO:0008006" key="3">
    <source>
        <dbReference type="Google" id="ProtNLM"/>
    </source>
</evidence>
<sequence>MFHLNDTNFKREPYRGYCPKHLKDLFTKPRLDIKGNGHYFSQNEYVVAWYESDFIFENRKAQVRAKVKLVNLTNPIYIGKDNAEYLSVLYISVPLNYLHYFTIGSIWKNGVAKEQFAFEEFYIMVKPENQDSERENLSMVSFNESSNSSDKPFDYTTYTIPTEHYKYRDDQNKLLSISYQNQKFIIHPLHIFMMHYGYSTDIKRILATYSFDEVKERLFIDKVVNNFDVERYVVLPKYFVKKDAIFLYHFKYDEDTTGLRVKNLVSQFRLNVRNQKHPIEIGFWHTQKVELKIRGIRLGNAVLCAEIIGLNQPEGEDITLVQYQSKGQKSDSKTEEQNRDINNVPITRIYTREPELDELPLTDNSPDNRTVEYNKRQFELLGRQRQIRALKKAREEHNQRMKILTPDEIGSLGVGESDGRNGSVGLAFCFLDDTPVGKSSKLYKLWQHAKAVAEWNYGEAHWYTPNLGFRNDDELVPVSLETNRSFDYPEIAIIIRLEIHGETFFLIDFSMKHRDISMRGLGYKPDPDEDFLYETDMKKSGLSELLSAVHCYEHLPKEYLEDKNKGKTKLTTFNHSEADSSNWAYNAVQKLTSKAITKPIYFNIL</sequence>
<dbReference type="Proteomes" id="UP000188998">
    <property type="component" value="Unassembled WGS sequence"/>
</dbReference>
<evidence type="ECO:0000313" key="1">
    <source>
        <dbReference type="EMBL" id="OOF70198.1"/>
    </source>
</evidence>
<keyword evidence="2" id="KW-1185">Reference proteome</keyword>
<reference evidence="1 2" key="1">
    <citation type="submission" date="2016-10" db="EMBL/GenBank/DDBJ databases">
        <title>Rodentibacter gen. nov. and new species.</title>
        <authorList>
            <person name="Christensen H."/>
        </authorList>
    </citation>
    <scope>NUCLEOTIDE SEQUENCE [LARGE SCALE GENOMIC DNA]</scope>
    <source>
        <strain evidence="1 2">199137021</strain>
    </source>
</reference>
<comment type="caution">
    <text evidence="1">The sequence shown here is derived from an EMBL/GenBank/DDBJ whole genome shotgun (WGS) entry which is preliminary data.</text>
</comment>
<dbReference type="AlphaFoldDB" id="A0AAJ3K3V8"/>
<accession>A0AAJ3K3V8</accession>
<dbReference type="EMBL" id="MLAB01000059">
    <property type="protein sequence ID" value="OOF70198.1"/>
    <property type="molecule type" value="Genomic_DNA"/>
</dbReference>
<name>A0AAJ3K3V8_9PAST</name>
<protein>
    <recommendedName>
        <fullName evidence="3">TnsE C-terminal domain-containing protein</fullName>
    </recommendedName>
</protein>